<sequence length="77" mass="9123">MVWPNKDIKETEKQLEPNWFEIKHQNQIVYHSLVVHSFGEVQTHTTTANTIIRRINADHAENKVRRMVVNMTVIKDN</sequence>
<accession>A0A0R1SFQ4</accession>
<reference evidence="1 2" key="1">
    <citation type="journal article" date="2015" name="Genome Announc.">
        <title>Expanding the biotechnology potential of lactobacilli through comparative genomics of 213 strains and associated genera.</title>
        <authorList>
            <person name="Sun Z."/>
            <person name="Harris H.M."/>
            <person name="McCann A."/>
            <person name="Guo C."/>
            <person name="Argimon S."/>
            <person name="Zhang W."/>
            <person name="Yang X."/>
            <person name="Jeffery I.B."/>
            <person name="Cooney J.C."/>
            <person name="Kagawa T.F."/>
            <person name="Liu W."/>
            <person name="Song Y."/>
            <person name="Salvetti E."/>
            <person name="Wrobel A."/>
            <person name="Rasinkangas P."/>
            <person name="Parkhill J."/>
            <person name="Rea M.C."/>
            <person name="O'Sullivan O."/>
            <person name="Ritari J."/>
            <person name="Douillard F.P."/>
            <person name="Paul Ross R."/>
            <person name="Yang R."/>
            <person name="Briner A.E."/>
            <person name="Felis G.E."/>
            <person name="de Vos W.M."/>
            <person name="Barrangou R."/>
            <person name="Klaenhammer T.R."/>
            <person name="Caufield P.W."/>
            <person name="Cui Y."/>
            <person name="Zhang H."/>
            <person name="O'Toole P.W."/>
        </authorList>
    </citation>
    <scope>NUCLEOTIDE SEQUENCE [LARGE SCALE GENOMIC DNA]</scope>
    <source>
        <strain evidence="1 2">DSM 14421</strain>
    </source>
</reference>
<dbReference type="EMBL" id="AZEY01000028">
    <property type="protein sequence ID" value="KRL67968.1"/>
    <property type="molecule type" value="Genomic_DNA"/>
</dbReference>
<dbReference type="AlphaFoldDB" id="A0A0R1SFQ4"/>
<dbReference type="Proteomes" id="UP000052013">
    <property type="component" value="Unassembled WGS sequence"/>
</dbReference>
<evidence type="ECO:0000313" key="2">
    <source>
        <dbReference type="Proteomes" id="UP000052013"/>
    </source>
</evidence>
<protein>
    <submittedName>
        <fullName evidence="1">Uncharacterized protein</fullName>
    </submittedName>
</protein>
<gene>
    <name evidence="1" type="ORF">FC85_GL002484</name>
</gene>
<organism evidence="1 2">
    <name type="scientific">Lentilactobacillus diolivorans DSM 14421</name>
    <dbReference type="NCBI Taxonomy" id="1423739"/>
    <lineage>
        <taxon>Bacteria</taxon>
        <taxon>Bacillati</taxon>
        <taxon>Bacillota</taxon>
        <taxon>Bacilli</taxon>
        <taxon>Lactobacillales</taxon>
        <taxon>Lactobacillaceae</taxon>
        <taxon>Lentilactobacillus</taxon>
    </lineage>
</organism>
<proteinExistence type="predicted"/>
<comment type="caution">
    <text evidence="1">The sequence shown here is derived from an EMBL/GenBank/DDBJ whole genome shotgun (WGS) entry which is preliminary data.</text>
</comment>
<name>A0A0R1SFQ4_9LACO</name>
<evidence type="ECO:0000313" key="1">
    <source>
        <dbReference type="EMBL" id="KRL67968.1"/>
    </source>
</evidence>